<reference evidence="1" key="1">
    <citation type="journal article" date="2023" name="GigaByte">
        <title>Genome assembly of the bearded iris, Iris pallida Lam.</title>
        <authorList>
            <person name="Bruccoleri R.E."/>
            <person name="Oakeley E.J."/>
            <person name="Faust A.M.E."/>
            <person name="Altorfer M."/>
            <person name="Dessus-Babus S."/>
            <person name="Burckhardt D."/>
            <person name="Oertli M."/>
            <person name="Naumann U."/>
            <person name="Petersen F."/>
            <person name="Wong J."/>
        </authorList>
    </citation>
    <scope>NUCLEOTIDE SEQUENCE</scope>
    <source>
        <strain evidence="1">GSM-AAB239-AS_SAM_17_03QT</strain>
    </source>
</reference>
<dbReference type="EMBL" id="JANAVB010023995">
    <property type="protein sequence ID" value="KAJ6822793.1"/>
    <property type="molecule type" value="Genomic_DNA"/>
</dbReference>
<name>A0AAX6G2Y4_IRIPA</name>
<dbReference type="Proteomes" id="UP001140949">
    <property type="component" value="Unassembled WGS sequence"/>
</dbReference>
<proteinExistence type="predicted"/>
<sequence>MKPTTMRGIKSHAMVLAASSDDHTKDAWQKVDPDELSYELCMCPWLCRLKIEQVTTQFHHVKCFVCWMKDGSRAGFARVMS</sequence>
<evidence type="ECO:0000313" key="1">
    <source>
        <dbReference type="EMBL" id="KAJ6822793.1"/>
    </source>
</evidence>
<accession>A0AAX6G2Y4</accession>
<dbReference type="GO" id="GO:0016874">
    <property type="term" value="F:ligase activity"/>
    <property type="evidence" value="ECO:0007669"/>
    <property type="project" value="UniProtKB-KW"/>
</dbReference>
<dbReference type="Gene3D" id="2.40.50.140">
    <property type="entry name" value="Nucleic acid-binding proteins"/>
    <property type="match status" value="1"/>
</dbReference>
<dbReference type="InterPro" id="IPR012340">
    <property type="entry name" value="NA-bd_OB-fold"/>
</dbReference>
<keyword evidence="2" id="KW-1185">Reference proteome</keyword>
<organism evidence="1 2">
    <name type="scientific">Iris pallida</name>
    <name type="common">Sweet iris</name>
    <dbReference type="NCBI Taxonomy" id="29817"/>
    <lineage>
        <taxon>Eukaryota</taxon>
        <taxon>Viridiplantae</taxon>
        <taxon>Streptophyta</taxon>
        <taxon>Embryophyta</taxon>
        <taxon>Tracheophyta</taxon>
        <taxon>Spermatophyta</taxon>
        <taxon>Magnoliopsida</taxon>
        <taxon>Liliopsida</taxon>
        <taxon>Asparagales</taxon>
        <taxon>Iridaceae</taxon>
        <taxon>Iridoideae</taxon>
        <taxon>Irideae</taxon>
        <taxon>Iris</taxon>
    </lineage>
</organism>
<protein>
    <submittedName>
        <fullName evidence="1">Methionine--tRNA ligase</fullName>
    </submittedName>
</protein>
<evidence type="ECO:0000313" key="2">
    <source>
        <dbReference type="Proteomes" id="UP001140949"/>
    </source>
</evidence>
<reference evidence="1" key="2">
    <citation type="submission" date="2023-04" db="EMBL/GenBank/DDBJ databases">
        <authorList>
            <person name="Bruccoleri R.E."/>
            <person name="Oakeley E.J."/>
            <person name="Faust A.-M."/>
            <person name="Dessus-Babus S."/>
            <person name="Altorfer M."/>
            <person name="Burckhardt D."/>
            <person name="Oertli M."/>
            <person name="Naumann U."/>
            <person name="Petersen F."/>
            <person name="Wong J."/>
        </authorList>
    </citation>
    <scope>NUCLEOTIDE SEQUENCE</scope>
    <source>
        <strain evidence="1">GSM-AAB239-AS_SAM_17_03QT</strain>
        <tissue evidence="1">Leaf</tissue>
    </source>
</reference>
<comment type="caution">
    <text evidence="1">The sequence shown here is derived from an EMBL/GenBank/DDBJ whole genome shotgun (WGS) entry which is preliminary data.</text>
</comment>
<dbReference type="AlphaFoldDB" id="A0AAX6G2Y4"/>
<keyword evidence="1" id="KW-0436">Ligase</keyword>
<gene>
    <name evidence="1" type="ORF">M6B38_387390</name>
</gene>